<dbReference type="AlphaFoldDB" id="C1C311"/>
<evidence type="ECO:0000313" key="9">
    <source>
        <dbReference type="EMBL" id="ACO15664.1"/>
    </source>
</evidence>
<proteinExistence type="evidence at transcript level"/>
<keyword evidence="5 6" id="KW-0539">Nucleus</keyword>
<dbReference type="PROSITE" id="PS00678">
    <property type="entry name" value="WD_REPEATS_1"/>
    <property type="match status" value="2"/>
</dbReference>
<evidence type="ECO:0000256" key="7">
    <source>
        <dbReference type="PROSITE-ProRule" id="PRU00221"/>
    </source>
</evidence>
<dbReference type="InterPro" id="IPR028599">
    <property type="entry name" value="WDR12/Ytm1"/>
</dbReference>
<dbReference type="PANTHER" id="PTHR19855:SF11">
    <property type="entry name" value="RIBOSOME BIOGENESIS PROTEIN WDR12"/>
    <property type="match status" value="1"/>
</dbReference>
<dbReference type="CDD" id="cd00200">
    <property type="entry name" value="WD40"/>
    <property type="match status" value="1"/>
</dbReference>
<evidence type="ECO:0000256" key="4">
    <source>
        <dbReference type="ARBA" id="ARBA00022737"/>
    </source>
</evidence>
<keyword evidence="3 7" id="KW-0853">WD repeat</keyword>
<gene>
    <name evidence="9" type="primary">WDR12</name>
</gene>
<evidence type="ECO:0000256" key="3">
    <source>
        <dbReference type="ARBA" id="ARBA00022574"/>
    </source>
</evidence>
<dbReference type="SMART" id="SM00320">
    <property type="entry name" value="WD40"/>
    <property type="match status" value="7"/>
</dbReference>
<dbReference type="Gene3D" id="2.130.10.10">
    <property type="entry name" value="YVTN repeat-like/Quinoprotein amine dehydrogenase"/>
    <property type="match status" value="3"/>
</dbReference>
<dbReference type="InterPro" id="IPR019775">
    <property type="entry name" value="WD40_repeat_CS"/>
</dbReference>
<dbReference type="GO" id="GO:0005730">
    <property type="term" value="C:nucleolus"/>
    <property type="evidence" value="ECO:0007669"/>
    <property type="project" value="UniProtKB-SubCell"/>
</dbReference>
<comment type="subcellular location">
    <subcellularLocation>
        <location evidence="6">Nucleus</location>
        <location evidence="6">Nucleolus</location>
    </subcellularLocation>
    <subcellularLocation>
        <location evidence="6">Nucleus</location>
        <location evidence="6">Nucleoplasm</location>
    </subcellularLocation>
</comment>
<feature type="repeat" description="WD" evidence="7">
    <location>
        <begin position="278"/>
        <end position="311"/>
    </location>
</feature>
<dbReference type="EMBL" id="BT081240">
    <property type="protein sequence ID" value="ACO15664.1"/>
    <property type="molecule type" value="mRNA"/>
</dbReference>
<evidence type="ECO:0000256" key="5">
    <source>
        <dbReference type="ARBA" id="ARBA00023242"/>
    </source>
</evidence>
<feature type="repeat" description="WD" evidence="7">
    <location>
        <begin position="123"/>
        <end position="164"/>
    </location>
</feature>
<dbReference type="InterPro" id="IPR001680">
    <property type="entry name" value="WD40_rpt"/>
</dbReference>
<dbReference type="PRINTS" id="PR00320">
    <property type="entry name" value="GPROTEINBRPT"/>
</dbReference>
<dbReference type="InterPro" id="IPR036322">
    <property type="entry name" value="WD40_repeat_dom_sf"/>
</dbReference>
<feature type="repeat" description="WD" evidence="7">
    <location>
        <begin position="361"/>
        <end position="397"/>
    </location>
</feature>
<keyword evidence="4" id="KW-0677">Repeat</keyword>
<dbReference type="Pfam" id="PF08154">
    <property type="entry name" value="NLE"/>
    <property type="match status" value="1"/>
</dbReference>
<dbReference type="SUPFAM" id="SSF50978">
    <property type="entry name" value="WD40 repeat-like"/>
    <property type="match status" value="1"/>
</dbReference>
<evidence type="ECO:0000256" key="1">
    <source>
        <dbReference type="ARBA" id="ARBA00022517"/>
    </source>
</evidence>
<dbReference type="GO" id="GO:0000463">
    <property type="term" value="P:maturation of LSU-rRNA from tricistronic rRNA transcript (SSU-rRNA, 5.8S rRNA, LSU-rRNA)"/>
    <property type="evidence" value="ECO:0007669"/>
    <property type="project" value="UniProtKB-UniRule"/>
</dbReference>
<reference evidence="9" key="1">
    <citation type="submission" date="2009-03" db="EMBL/GenBank/DDBJ databases">
        <title>Caligus clemensi ESTs and full-length cDNAs.</title>
        <authorList>
            <person name="Yasuike M."/>
            <person name="von Schalburg K."/>
            <person name="Cooper G."/>
            <person name="Leong J."/>
            <person name="Jones S.R.M."/>
            <person name="Koop B.F."/>
        </authorList>
    </citation>
    <scope>NUCLEOTIDE SEQUENCE</scope>
    <source>
        <tissue evidence="9">Whole</tissue>
    </source>
</reference>
<accession>C1C311</accession>
<evidence type="ECO:0000256" key="6">
    <source>
        <dbReference type="HAMAP-Rule" id="MF_03029"/>
    </source>
</evidence>
<comment type="similarity">
    <text evidence="6">Belongs to the WD repeat WDR12/YTM1 family.</text>
</comment>
<organism evidence="9">
    <name type="scientific">Caligus clemensi</name>
    <name type="common">Sea louse</name>
    <dbReference type="NCBI Taxonomy" id="344056"/>
    <lineage>
        <taxon>Eukaryota</taxon>
        <taxon>Metazoa</taxon>
        <taxon>Ecdysozoa</taxon>
        <taxon>Arthropoda</taxon>
        <taxon>Crustacea</taxon>
        <taxon>Multicrustacea</taxon>
        <taxon>Hexanauplia</taxon>
        <taxon>Copepoda</taxon>
        <taxon>Siphonostomatoida</taxon>
        <taxon>Caligidae</taxon>
        <taxon>Caligus</taxon>
    </lineage>
</organism>
<comment type="function">
    <text evidence="6">Required for maturation of ribosomal RNAs and formation of the large ribosomal subunit.</text>
</comment>
<evidence type="ECO:0000259" key="8">
    <source>
        <dbReference type="Pfam" id="PF08154"/>
    </source>
</evidence>
<dbReference type="GO" id="GO:0030687">
    <property type="term" value="C:preribosome, large subunit precursor"/>
    <property type="evidence" value="ECO:0007669"/>
    <property type="project" value="UniProtKB-UniRule"/>
</dbReference>
<dbReference type="GO" id="GO:0005654">
    <property type="term" value="C:nucleoplasm"/>
    <property type="evidence" value="ECO:0007669"/>
    <property type="project" value="UniProtKB-SubCell"/>
</dbReference>
<dbReference type="PANTHER" id="PTHR19855">
    <property type="entry name" value="WD40 REPEAT PROTEIN 12, 37"/>
    <property type="match status" value="1"/>
</dbReference>
<name>C1C311_CALCM</name>
<keyword evidence="1 6" id="KW-0690">Ribosome biogenesis</keyword>
<evidence type="ECO:0000256" key="2">
    <source>
        <dbReference type="ARBA" id="ARBA00022552"/>
    </source>
</evidence>
<dbReference type="Pfam" id="PF00400">
    <property type="entry name" value="WD40"/>
    <property type="match status" value="5"/>
</dbReference>
<dbReference type="InterPro" id="IPR020472">
    <property type="entry name" value="WD40_PAC1"/>
</dbReference>
<dbReference type="GO" id="GO:0000466">
    <property type="term" value="P:maturation of 5.8S rRNA from tricistronic rRNA transcript (SSU-rRNA, 5.8S rRNA, LSU-rRNA)"/>
    <property type="evidence" value="ECO:0007669"/>
    <property type="project" value="UniProtKB-UniRule"/>
</dbReference>
<dbReference type="InterPro" id="IPR015943">
    <property type="entry name" value="WD40/YVTN_repeat-like_dom_sf"/>
</dbReference>
<dbReference type="PROSITE" id="PS50294">
    <property type="entry name" value="WD_REPEATS_REGION"/>
    <property type="match status" value="3"/>
</dbReference>
<dbReference type="HAMAP" id="MF_03029">
    <property type="entry name" value="WDR12"/>
    <property type="match status" value="1"/>
</dbReference>
<dbReference type="PROSITE" id="PS50082">
    <property type="entry name" value="WD_REPEATS_2"/>
    <property type="match status" value="3"/>
</dbReference>
<dbReference type="GO" id="GO:0043021">
    <property type="term" value="F:ribonucleoprotein complex binding"/>
    <property type="evidence" value="ECO:0007669"/>
    <property type="project" value="UniProtKB-UniRule"/>
</dbReference>
<sequence length="440" mass="48636">MKINKVINNIIVIVDSHFSTHVPVNPMKIQVRFDTEEPKYAVPSTELSVPASIDPKGLNNLLRGLLEESGTEDPPDFSFIILNDLLKESLESFFASRESVSISEAVFEVRYSSKFSPPSPRSSSNHDDWVSSVSASPDGELALSACYDGTVSLWDLEKDERLLTIPAHGPQPAKSVHLISLEKETAVFASSGQDQTLRLYEYNRTANEITRVNIGKGHERSVDTLTSSRQHMASGSFDTLVKLWSPSIQSEGQEDEADTAAKKRKTSSSISVAPLLTLAGHKEAVSSLAFASEDTLLSASWDHTIKLWDLSISGMKSELVGNKSFFDISFKDNNVLAASADRFARIYDARSKASSIVSSTFTSHSGWVTSVDWCRDRDYFFVSGSHDKVVKMWDSRSFKTPLYDLSGHSERVLAVNWANRKFVISGGADNDMKVFLSNIM</sequence>
<protein>
    <recommendedName>
        <fullName evidence="6">Ribosome biogenesis protein WDR12 homolog</fullName>
    </recommendedName>
</protein>
<feature type="domain" description="NLE" evidence="8">
    <location>
        <begin position="29"/>
        <end position="93"/>
    </location>
</feature>
<dbReference type="InterPro" id="IPR012972">
    <property type="entry name" value="NLE"/>
</dbReference>
<keyword evidence="2 6" id="KW-0698">rRNA processing</keyword>